<comment type="function">
    <text evidence="2">Catalyzes the formation of methylglyoxal from dihydroxyacetone phosphate.</text>
</comment>
<dbReference type="PROSITE" id="PS01335">
    <property type="entry name" value="METHYLGLYOXAL_SYNTH"/>
    <property type="match status" value="1"/>
</dbReference>
<feature type="binding site" evidence="2">
    <location>
        <position position="18"/>
    </location>
    <ligand>
        <name>substrate</name>
    </ligand>
</feature>
<dbReference type="Proteomes" id="UP000295678">
    <property type="component" value="Unassembled WGS sequence"/>
</dbReference>
<evidence type="ECO:0000313" key="5">
    <source>
        <dbReference type="EMBL" id="TCT06426.1"/>
    </source>
</evidence>
<dbReference type="InterPro" id="IPR004363">
    <property type="entry name" value="Methylgl_synth"/>
</dbReference>
<feature type="binding site" evidence="2">
    <location>
        <position position="98"/>
    </location>
    <ligand>
        <name>substrate</name>
    </ligand>
</feature>
<proteinExistence type="inferred from homology"/>
<evidence type="ECO:0000256" key="1">
    <source>
        <dbReference type="ARBA" id="ARBA00006287"/>
    </source>
</evidence>
<dbReference type="RefSeq" id="WP_132807500.1">
    <property type="nucleotide sequence ID" value="NZ_SMAK01000011.1"/>
</dbReference>
<dbReference type="NCBIfam" id="TIGR00160">
    <property type="entry name" value="MGSA"/>
    <property type="match status" value="1"/>
</dbReference>
<keyword evidence="6" id="KW-1185">Reference proteome</keyword>
<evidence type="ECO:0000313" key="6">
    <source>
        <dbReference type="Proteomes" id="UP000295678"/>
    </source>
</evidence>
<dbReference type="PANTHER" id="PTHR30492:SF0">
    <property type="entry name" value="METHYLGLYOXAL SYNTHASE"/>
    <property type="match status" value="1"/>
</dbReference>
<comment type="caution">
    <text evidence="5">The sequence shown here is derived from an EMBL/GenBank/DDBJ whole genome shotgun (WGS) entry which is preliminary data.</text>
</comment>
<comment type="catalytic activity">
    <reaction evidence="2">
        <text>dihydroxyacetone phosphate = methylglyoxal + phosphate</text>
        <dbReference type="Rhea" id="RHEA:17937"/>
        <dbReference type="ChEBI" id="CHEBI:17158"/>
        <dbReference type="ChEBI" id="CHEBI:43474"/>
        <dbReference type="ChEBI" id="CHEBI:57642"/>
        <dbReference type="EC" id="4.2.3.3"/>
    </reaction>
</comment>
<keyword evidence="2" id="KW-0456">Lyase</keyword>
<dbReference type="PIRSF" id="PIRSF006614">
    <property type="entry name" value="Methylglyox_syn"/>
    <property type="match status" value="1"/>
</dbReference>
<dbReference type="PROSITE" id="PS51855">
    <property type="entry name" value="MGS"/>
    <property type="match status" value="1"/>
</dbReference>
<dbReference type="Pfam" id="PF02142">
    <property type="entry name" value="MGS"/>
    <property type="match status" value="1"/>
</dbReference>
<protein>
    <recommendedName>
        <fullName evidence="2">Methylglyoxal synthase</fullName>
        <shortName evidence="2">MGS</shortName>
        <ecNumber evidence="2">4.2.3.3</ecNumber>
    </recommendedName>
</protein>
<dbReference type="Gene3D" id="3.40.50.1380">
    <property type="entry name" value="Methylglyoxal synthase-like domain"/>
    <property type="match status" value="1"/>
</dbReference>
<dbReference type="InterPro" id="IPR011607">
    <property type="entry name" value="MGS-like_dom"/>
</dbReference>
<dbReference type="SUPFAM" id="SSF52335">
    <property type="entry name" value="Methylglyoxal synthase-like"/>
    <property type="match status" value="1"/>
</dbReference>
<dbReference type="HAMAP" id="MF_00549">
    <property type="entry name" value="Methylglyoxal_synth"/>
    <property type="match status" value="1"/>
</dbReference>
<feature type="binding site" evidence="2">
    <location>
        <position position="22"/>
    </location>
    <ligand>
        <name>substrate</name>
    </ligand>
</feature>
<evidence type="ECO:0000256" key="3">
    <source>
        <dbReference type="PIRSR" id="PIRSR006614-1"/>
    </source>
</evidence>
<gene>
    <name evidence="2" type="primary">mgsA</name>
    <name evidence="5" type="ORF">EDC22_1118</name>
</gene>
<reference evidence="5 6" key="1">
    <citation type="submission" date="2019-03" db="EMBL/GenBank/DDBJ databases">
        <title>Genomic Encyclopedia of Type Strains, Phase IV (KMG-IV): sequencing the most valuable type-strain genomes for metagenomic binning, comparative biology and taxonomic classification.</title>
        <authorList>
            <person name="Goeker M."/>
        </authorList>
    </citation>
    <scope>NUCLEOTIDE SEQUENCE [LARGE SCALE GENOMIC DNA]</scope>
    <source>
        <strain evidence="5 6">DSM 19345</strain>
    </source>
</reference>
<dbReference type="PANTHER" id="PTHR30492">
    <property type="entry name" value="METHYLGLYOXAL SYNTHASE"/>
    <property type="match status" value="1"/>
</dbReference>
<dbReference type="GO" id="GO:0008929">
    <property type="term" value="F:methylglyoxal synthase activity"/>
    <property type="evidence" value="ECO:0007669"/>
    <property type="project" value="UniProtKB-UniRule"/>
</dbReference>
<evidence type="ECO:0000259" key="4">
    <source>
        <dbReference type="PROSITE" id="PS51855"/>
    </source>
</evidence>
<feature type="binding site" evidence="2">
    <location>
        <begin position="65"/>
        <end position="66"/>
    </location>
    <ligand>
        <name>substrate</name>
    </ligand>
</feature>
<dbReference type="NCBIfam" id="NF003559">
    <property type="entry name" value="PRK05234.1"/>
    <property type="match status" value="1"/>
</dbReference>
<accession>A0A4R3M1A1</accession>
<dbReference type="EMBL" id="SMAK01000011">
    <property type="protein sequence ID" value="TCT06426.1"/>
    <property type="molecule type" value="Genomic_DNA"/>
</dbReference>
<dbReference type="CDD" id="cd01422">
    <property type="entry name" value="MGS"/>
    <property type="match status" value="1"/>
</dbReference>
<feature type="binding site" evidence="2">
    <location>
        <begin position="44"/>
        <end position="47"/>
    </location>
    <ligand>
        <name>substrate</name>
    </ligand>
</feature>
<sequence>MADTSPPPPRLTVGLIAHDSKKPAMVAWVGRWHAVLAPHQLVATGTTGGALLEAHPDLAIRRLRSGPLGGDQQMGALIAEETIDALVFFIDPLTAMPHDVDVKALIRLAALYDVPVACNPATADCIAASLAGRLPRGASRVG</sequence>
<dbReference type="GO" id="GO:0005829">
    <property type="term" value="C:cytosol"/>
    <property type="evidence" value="ECO:0007669"/>
    <property type="project" value="TreeGrafter"/>
</dbReference>
<dbReference type="EC" id="4.2.3.3" evidence="2"/>
<dbReference type="InterPro" id="IPR036914">
    <property type="entry name" value="MGS-like_dom_sf"/>
</dbReference>
<feature type="active site" description="Proton donor/acceptor" evidence="2 3">
    <location>
        <position position="71"/>
    </location>
</feature>
<comment type="similarity">
    <text evidence="1 2">Belongs to the methylglyoxal synthase family.</text>
</comment>
<dbReference type="InterPro" id="IPR018148">
    <property type="entry name" value="Methylglyoxal_synth_AS"/>
</dbReference>
<dbReference type="SMART" id="SM00851">
    <property type="entry name" value="MGS"/>
    <property type="match status" value="1"/>
</dbReference>
<feature type="domain" description="MGS-like" evidence="4">
    <location>
        <begin position="5"/>
        <end position="142"/>
    </location>
</feature>
<dbReference type="AlphaFoldDB" id="A0A4R3M1A1"/>
<dbReference type="GO" id="GO:0019242">
    <property type="term" value="P:methylglyoxal biosynthetic process"/>
    <property type="evidence" value="ECO:0007669"/>
    <property type="project" value="UniProtKB-UniRule"/>
</dbReference>
<evidence type="ECO:0000256" key="2">
    <source>
        <dbReference type="HAMAP-Rule" id="MF_00549"/>
    </source>
</evidence>
<dbReference type="OrthoDB" id="9787147at2"/>
<organism evidence="5 6">
    <name type="scientific">Tepidamorphus gemmatus</name>
    <dbReference type="NCBI Taxonomy" id="747076"/>
    <lineage>
        <taxon>Bacteria</taxon>
        <taxon>Pseudomonadati</taxon>
        <taxon>Pseudomonadota</taxon>
        <taxon>Alphaproteobacteria</taxon>
        <taxon>Hyphomicrobiales</taxon>
        <taxon>Tepidamorphaceae</taxon>
        <taxon>Tepidamorphus</taxon>
    </lineage>
</organism>
<name>A0A4R3M1A1_9HYPH</name>